<dbReference type="AlphaFoldDB" id="A0A383EEX6"/>
<dbReference type="EMBL" id="UINC01225021">
    <property type="protein sequence ID" value="SVE54890.1"/>
    <property type="molecule type" value="Genomic_DNA"/>
</dbReference>
<accession>A0A383EEX6</accession>
<dbReference type="PROSITE" id="PS51257">
    <property type="entry name" value="PROKAR_LIPOPROTEIN"/>
    <property type="match status" value="1"/>
</dbReference>
<proteinExistence type="predicted"/>
<organism evidence="1">
    <name type="scientific">marine metagenome</name>
    <dbReference type="NCBI Taxonomy" id="408172"/>
    <lineage>
        <taxon>unclassified sequences</taxon>
        <taxon>metagenomes</taxon>
        <taxon>ecological metagenomes</taxon>
    </lineage>
</organism>
<reference evidence="1" key="1">
    <citation type="submission" date="2018-05" db="EMBL/GenBank/DDBJ databases">
        <authorList>
            <person name="Lanie J.A."/>
            <person name="Ng W.-L."/>
            <person name="Kazmierczak K.M."/>
            <person name="Andrzejewski T.M."/>
            <person name="Davidsen T.M."/>
            <person name="Wayne K.J."/>
            <person name="Tettelin H."/>
            <person name="Glass J.I."/>
            <person name="Rusch D."/>
            <person name="Podicherti R."/>
            <person name="Tsui H.-C.T."/>
            <person name="Winkler M.E."/>
        </authorList>
    </citation>
    <scope>NUCLEOTIDE SEQUENCE</scope>
</reference>
<name>A0A383EEX6_9ZZZZ</name>
<feature type="non-terminal residue" evidence="1">
    <location>
        <position position="27"/>
    </location>
</feature>
<gene>
    <name evidence="1" type="ORF">METZ01_LOCUS507744</name>
</gene>
<sequence>MKHAVIILIVALTLGVGCGTPGGLLPA</sequence>
<evidence type="ECO:0000313" key="1">
    <source>
        <dbReference type="EMBL" id="SVE54890.1"/>
    </source>
</evidence>
<protein>
    <submittedName>
        <fullName evidence="1">Uncharacterized protein</fullName>
    </submittedName>
</protein>